<comment type="function">
    <text evidence="2">NDH-1 shuttles electrons from NADH, via FMN and iron-sulfur (Fe-S) centers, to quinones in the respiratory chain. Couples the redox reaction to proton translocation (for every two electrons transferred, four hydrogen ions are translocated across the cytoplasmic membrane), and thus conserves the redox energy in a proton gradient.</text>
</comment>
<evidence type="ECO:0000256" key="1">
    <source>
        <dbReference type="ARBA" id="ARBA00005698"/>
    </source>
</evidence>
<accession>M1L9H5</accession>
<dbReference type="PANTHER" id="PTHR33269">
    <property type="entry name" value="NADH-UBIQUINONE OXIDOREDUCTASE CHAIN 6"/>
    <property type="match status" value="1"/>
</dbReference>
<dbReference type="EC" id="7.1.1.-" evidence="2"/>
<keyword evidence="2" id="KW-1133">Transmembrane helix</keyword>
<evidence type="ECO:0000313" key="4">
    <source>
        <dbReference type="Proteomes" id="UP000011658"/>
    </source>
</evidence>
<dbReference type="NCBIfam" id="NF005164">
    <property type="entry name" value="PRK06638.1-4"/>
    <property type="match status" value="1"/>
</dbReference>
<dbReference type="eggNOG" id="COG0839">
    <property type="taxonomic scope" value="Bacteria"/>
</dbReference>
<name>M1L9H5_9PROT</name>
<dbReference type="GO" id="GO:0008137">
    <property type="term" value="F:NADH dehydrogenase (ubiquinone) activity"/>
    <property type="evidence" value="ECO:0007669"/>
    <property type="project" value="UniProtKB-UniRule"/>
</dbReference>
<keyword evidence="2" id="KW-1003">Cell membrane</keyword>
<dbReference type="GO" id="GO:0005886">
    <property type="term" value="C:plasma membrane"/>
    <property type="evidence" value="ECO:0007669"/>
    <property type="project" value="UniProtKB-SubCell"/>
</dbReference>
<keyword evidence="4" id="KW-1185">Reference proteome</keyword>
<keyword evidence="2" id="KW-0812">Transmembrane</keyword>
<gene>
    <name evidence="3" type="ORF">ST1E_0874</name>
</gene>
<dbReference type="STRING" id="1208921.ST1E_0874"/>
<reference evidence="3 4" key="1">
    <citation type="journal article" date="2013" name="Genome Biol. Evol.">
        <title>Genome evolution and phylogenomic analysis of candidatus kinetoplastibacterium, the betaproteobacterial endosymbionts of strigomonas and angomonas.</title>
        <authorList>
            <person name="Alves J.M."/>
            <person name="Serrano M.G."/>
            <person name="Maia da Silva F."/>
            <person name="Voegtly L.J."/>
            <person name="Matveyev A.V."/>
            <person name="Teixeira M.M."/>
            <person name="Camargo E.P."/>
            <person name="Buck G.A."/>
        </authorList>
    </citation>
    <scope>NUCLEOTIDE SEQUENCE [LARGE SCALE GENOMIC DNA]</scope>
    <source>
        <strain evidence="3 4">TCC219</strain>
    </source>
</reference>
<keyword evidence="2" id="KW-0472">Membrane</keyword>
<dbReference type="InterPro" id="IPR001457">
    <property type="entry name" value="NADH_UbQ/plastoQ_OxRdtase_su6"/>
</dbReference>
<comment type="subcellular location">
    <subcellularLocation>
        <location evidence="2">Cell membrane</location>
        <topology evidence="2">Multi-pass membrane protein</topology>
    </subcellularLocation>
</comment>
<dbReference type="OrthoDB" id="5295927at2"/>
<proteinExistence type="inferred from homology"/>
<feature type="transmembrane region" description="Helical" evidence="2">
    <location>
        <begin position="32"/>
        <end position="49"/>
    </location>
</feature>
<evidence type="ECO:0000313" key="3">
    <source>
        <dbReference type="EMBL" id="AGF49198.1"/>
    </source>
</evidence>
<protein>
    <recommendedName>
        <fullName evidence="2">NADH-quinone oxidoreductase subunit J</fullName>
        <ecNumber evidence="2">7.1.1.-</ecNumber>
    </recommendedName>
</protein>
<dbReference type="EMBL" id="CP003806">
    <property type="protein sequence ID" value="AGF49198.1"/>
    <property type="molecule type" value="Genomic_DNA"/>
</dbReference>
<feature type="transmembrane region" description="Helical" evidence="2">
    <location>
        <begin position="6"/>
        <end position="25"/>
    </location>
</feature>
<dbReference type="Proteomes" id="UP000011658">
    <property type="component" value="Chromosome"/>
</dbReference>
<comment type="similarity">
    <text evidence="1 2">Belongs to the complex I subunit 6 family.</text>
</comment>
<dbReference type="PANTHER" id="PTHR33269:SF17">
    <property type="entry name" value="NADH-UBIQUINONE OXIDOREDUCTASE CHAIN 6"/>
    <property type="match status" value="1"/>
</dbReference>
<organism evidence="3 4">
    <name type="scientific">Candidatus Kinetoplastidibacterium galati TCC219</name>
    <dbReference type="NCBI Taxonomy" id="1208921"/>
    <lineage>
        <taxon>Bacteria</taxon>
        <taxon>Pseudomonadati</taxon>
        <taxon>Pseudomonadota</taxon>
        <taxon>Betaproteobacteria</taxon>
        <taxon>Candidatus Kinetoplastidibacterium</taxon>
    </lineage>
</organism>
<dbReference type="PATRIC" id="fig|1208921.3.peg.484"/>
<keyword evidence="2" id="KW-0520">NAD</keyword>
<feature type="transmembrane region" description="Helical" evidence="2">
    <location>
        <begin position="89"/>
        <end position="113"/>
    </location>
</feature>
<evidence type="ECO:0000256" key="2">
    <source>
        <dbReference type="RuleBase" id="RU004429"/>
    </source>
</evidence>
<comment type="catalytic activity">
    <reaction evidence="2">
        <text>a quinone + NADH + 5 H(+)(in) = a quinol + NAD(+) + 4 H(+)(out)</text>
        <dbReference type="Rhea" id="RHEA:57888"/>
        <dbReference type="ChEBI" id="CHEBI:15378"/>
        <dbReference type="ChEBI" id="CHEBI:24646"/>
        <dbReference type="ChEBI" id="CHEBI:57540"/>
        <dbReference type="ChEBI" id="CHEBI:57945"/>
        <dbReference type="ChEBI" id="CHEBI:132124"/>
    </reaction>
</comment>
<dbReference type="GO" id="GO:0048038">
    <property type="term" value="F:quinone binding"/>
    <property type="evidence" value="ECO:0007669"/>
    <property type="project" value="UniProtKB-UniRule"/>
</dbReference>
<dbReference type="Pfam" id="PF00499">
    <property type="entry name" value="Oxidored_q3"/>
    <property type="match status" value="1"/>
</dbReference>
<dbReference type="InterPro" id="IPR042106">
    <property type="entry name" value="Nuo/plastoQ_OxRdtase_6_NuoJ"/>
</dbReference>
<keyword evidence="2" id="KW-0874">Quinone</keyword>
<keyword evidence="3" id="KW-0560">Oxidoreductase</keyword>
<dbReference type="AlphaFoldDB" id="M1L9H5"/>
<feature type="transmembrane region" description="Helical" evidence="2">
    <location>
        <begin position="55"/>
        <end position="77"/>
    </location>
</feature>
<dbReference type="HOGENOM" id="CLU_085957_5_0_4"/>
<dbReference type="GO" id="GO:0016491">
    <property type="term" value="F:oxidoreductase activity"/>
    <property type="evidence" value="ECO:0007669"/>
    <property type="project" value="UniProtKB-KW"/>
</dbReference>
<feature type="transmembrane region" description="Helical" evidence="2">
    <location>
        <begin position="141"/>
        <end position="164"/>
    </location>
</feature>
<dbReference type="KEGG" id="kga:ST1E_0874"/>
<dbReference type="Gene3D" id="1.20.120.1200">
    <property type="entry name" value="NADH-ubiquinone/plastoquinone oxidoreductase chain 6, subunit NuoJ"/>
    <property type="match status" value="1"/>
</dbReference>
<sequence length="213" mass="23749">MTFTTFLFYSLSSITLIASLCVVFASNPVVSVLYLILVFVNVAMLWMMLGAEFLSLLLILVYVGAVMVLFLFVVMMIDSKYKDSNKENIFKPYVFSGVLIGILIIIEISVVFYGKWGSCSSCFHESTGTPMAIGLSIYRDYIFAIEICALILLVGMIAAIVLNLRNREDKKVQNNINIALLADSKDRLVFAKFPKNSDNSSVYKAILKDGDNK</sequence>
<dbReference type="RefSeq" id="WP_015389682.1">
    <property type="nucleotide sequence ID" value="NC_020284.1"/>
</dbReference>